<name>Q4CYL3_TRYCC</name>
<dbReference type="InterPro" id="IPR056614">
    <property type="entry name" value="FAZ1_cons"/>
</dbReference>
<feature type="coiled-coil region" evidence="1">
    <location>
        <begin position="81"/>
        <end position="108"/>
    </location>
</feature>
<evidence type="ECO:0000313" key="4">
    <source>
        <dbReference type="EMBL" id="EAN85366.1"/>
    </source>
</evidence>
<dbReference type="GeneID" id="3537406"/>
<dbReference type="InParanoid" id="Q4CYL3"/>
<evidence type="ECO:0000256" key="2">
    <source>
        <dbReference type="SAM" id="MobiDB-lite"/>
    </source>
</evidence>
<reference evidence="4 5" key="1">
    <citation type="journal article" date="2005" name="Science">
        <title>The genome sequence of Trypanosoma cruzi, etiologic agent of Chagas disease.</title>
        <authorList>
            <person name="El-Sayed N.M."/>
            <person name="Myler P.J."/>
            <person name="Bartholomeu D.C."/>
            <person name="Nilsson D."/>
            <person name="Aggarwal G."/>
            <person name="Tran A.N."/>
            <person name="Ghedin E."/>
            <person name="Worthey E.A."/>
            <person name="Delcher A.L."/>
            <person name="Blandin G."/>
            <person name="Westenberger S.J."/>
            <person name="Caler E."/>
            <person name="Cerqueira G.C."/>
            <person name="Branche C."/>
            <person name="Haas B."/>
            <person name="Anupama A."/>
            <person name="Arner E."/>
            <person name="Aslund L."/>
            <person name="Attipoe P."/>
            <person name="Bontempi E."/>
            <person name="Bringaud F."/>
            <person name="Burton P."/>
            <person name="Cadag E."/>
            <person name="Campbell D.A."/>
            <person name="Carrington M."/>
            <person name="Crabtree J."/>
            <person name="Darban H."/>
            <person name="da Silveira J.F."/>
            <person name="de Jong P."/>
            <person name="Edwards K."/>
            <person name="Englund P.T."/>
            <person name="Fazelina G."/>
            <person name="Feldblyum T."/>
            <person name="Ferella M."/>
            <person name="Frasch A.C."/>
            <person name="Gull K."/>
            <person name="Horn D."/>
            <person name="Hou L."/>
            <person name="Huang Y."/>
            <person name="Kindlund E."/>
            <person name="Klingbeil M."/>
            <person name="Kluge S."/>
            <person name="Koo H."/>
            <person name="Lacerda D."/>
            <person name="Levin M.J."/>
            <person name="Lorenzi H."/>
            <person name="Louie T."/>
            <person name="Machado C.R."/>
            <person name="McCulloch R."/>
            <person name="McKenna A."/>
            <person name="Mizuno Y."/>
            <person name="Mottram J.C."/>
            <person name="Nelson S."/>
            <person name="Ochaya S."/>
            <person name="Osoegawa K."/>
            <person name="Pai G."/>
            <person name="Parsons M."/>
            <person name="Pentony M."/>
            <person name="Pettersson U."/>
            <person name="Pop M."/>
            <person name="Ramirez J.L."/>
            <person name="Rinta J."/>
            <person name="Robertson L."/>
            <person name="Salzberg S.L."/>
            <person name="Sanchez D.O."/>
            <person name="Seyler A."/>
            <person name="Sharma R."/>
            <person name="Shetty J."/>
            <person name="Simpson A.J."/>
            <person name="Sisk E."/>
            <person name="Tammi M.T."/>
            <person name="Tarleton R."/>
            <person name="Teixeira S."/>
            <person name="Van Aken S."/>
            <person name="Vogt C."/>
            <person name="Ward P.N."/>
            <person name="Wickstead B."/>
            <person name="Wortman J."/>
            <person name="White O."/>
            <person name="Fraser C.M."/>
            <person name="Stuart K.D."/>
            <person name="Andersson B."/>
        </authorList>
    </citation>
    <scope>NUCLEOTIDE SEQUENCE [LARGE SCALE GENOMIC DNA]</scope>
    <source>
        <strain evidence="4 5">CL Brener</strain>
    </source>
</reference>
<dbReference type="RefSeq" id="XP_807217.1">
    <property type="nucleotide sequence ID" value="XM_802124.1"/>
</dbReference>
<keyword evidence="5" id="KW-1185">Reference proteome</keyword>
<comment type="caution">
    <text evidence="4">The sequence shown here is derived from an EMBL/GenBank/DDBJ whole genome shotgun (WGS) entry which is preliminary data.</text>
</comment>
<feature type="coiled-coil region" evidence="1">
    <location>
        <begin position="399"/>
        <end position="433"/>
    </location>
</feature>
<dbReference type="KEGG" id="tcr:504423.30"/>
<evidence type="ECO:0000313" key="5">
    <source>
        <dbReference type="Proteomes" id="UP000002296"/>
    </source>
</evidence>
<organism evidence="4 5">
    <name type="scientific">Trypanosoma cruzi (strain CL Brener)</name>
    <dbReference type="NCBI Taxonomy" id="353153"/>
    <lineage>
        <taxon>Eukaryota</taxon>
        <taxon>Discoba</taxon>
        <taxon>Euglenozoa</taxon>
        <taxon>Kinetoplastea</taxon>
        <taxon>Metakinetoplastina</taxon>
        <taxon>Trypanosomatida</taxon>
        <taxon>Trypanosomatidae</taxon>
        <taxon>Trypanosoma</taxon>
        <taxon>Schizotrypanum</taxon>
    </lineage>
</organism>
<dbReference type="Proteomes" id="UP000002296">
    <property type="component" value="Unassembled WGS sequence"/>
</dbReference>
<protein>
    <recommendedName>
        <fullName evidence="3">Flagellar attachment zone protein 1 conserved domain-containing protein</fullName>
    </recommendedName>
</protein>
<feature type="compositionally biased region" description="Basic and acidic residues" evidence="2">
    <location>
        <begin position="794"/>
        <end position="821"/>
    </location>
</feature>
<dbReference type="Gene3D" id="1.20.920.60">
    <property type="match status" value="1"/>
</dbReference>
<accession>Q4CYL3</accession>
<feature type="compositionally biased region" description="Basic and acidic residues" evidence="2">
    <location>
        <begin position="749"/>
        <end position="785"/>
    </location>
</feature>
<dbReference type="OMA" id="CFAEQQE"/>
<gene>
    <name evidence="4" type="ORF">Tc00.1047053504423.30</name>
</gene>
<proteinExistence type="predicted"/>
<dbReference type="AlphaFoldDB" id="Q4CYL3"/>
<dbReference type="STRING" id="353153.Q4CYL3"/>
<dbReference type="SMR" id="Q4CYL3"/>
<feature type="domain" description="Flagellar attachment zone protein 1 conserved" evidence="3">
    <location>
        <begin position="481"/>
        <end position="571"/>
    </location>
</feature>
<keyword evidence="1" id="KW-0175">Coiled coil</keyword>
<dbReference type="Pfam" id="PF23398">
    <property type="entry name" value="FAZ1_cons"/>
    <property type="match status" value="1"/>
</dbReference>
<sequence length="821" mass="93723">MAAAKTELAMELNDVVCFERLCADREWRNTLGKVIGFPTSTHVRVELFERAEQTNHSVSIVDEKLQEMATDTGKLAVWEEKLELDHQLQQAVEEEDKASEKLFKLRDTTQQRQSKASARVRETMEALDEARKAMTRVPPRQWRDVRAPGRPTESLVSICRAVMLALQEDRVKSWDGMQAVMRQQNFTERLMHLDCTVTPLPLARRKKIVAELGVFRRELHGGNSGGEIGRREPSKLNRQPSAAHATQIEMAMRDWLLAQVACSEAREAEEHVVDDSFLEYQEQTNLVREVNSMRENISTLKEKILEKKLAICGDTPLAALLIKDAEASKDTMFFKCMSNGRHVTEMLLRSSVLVVFGAKMEEQLEDDENALFLSLTPEEVMQLRDAARAANEVHDLEEIEALYALSVREEEEMQELKTRMEELRHKENFTEDDEEEMRQLDAALTDVVRRHETTQWRIRHLRALGRDKRFLKVRDVQDDMVYSELNLAFSGDKWGVLLANTEYLMMVETALCNDLSYALGLPPGNMSNFRFAIKSLLVKLTVKHSRDVTAEQLQALANESEFLGLRGLYERITFRKSYPLNTPSQRLEYEEVLRMQRIKENFAGAGLPEKLEDFADDSEGETDDENYRRPVVEIATVRYEYGLEARYGYPTLAHVGVPAGFEALFEEGRTQLRAAMYPEEEEEAAEAVEDAAVEDAEEKLDIVEKEPTAEEPLRNTEAEATAVEAEDVHAVHTDHVDAADHFEHAEHADHAEHAEHSEHAEHADHAEHTEHTEHAEHTEHSEHVDSVGSAEGFLEPKETLEAPKDGEKRDPDSQDKETHEL</sequence>
<feature type="region of interest" description="Disordered" evidence="2">
    <location>
        <begin position="749"/>
        <end position="821"/>
    </location>
</feature>
<dbReference type="eggNOG" id="ENOG502RD0Q">
    <property type="taxonomic scope" value="Eukaryota"/>
</dbReference>
<dbReference type="EMBL" id="AAHK01001441">
    <property type="protein sequence ID" value="EAN85366.1"/>
    <property type="molecule type" value="Genomic_DNA"/>
</dbReference>
<evidence type="ECO:0000256" key="1">
    <source>
        <dbReference type="SAM" id="Coils"/>
    </source>
</evidence>
<dbReference type="PaxDb" id="353153-Q4CYL3"/>
<evidence type="ECO:0000259" key="3">
    <source>
        <dbReference type="Pfam" id="PF23398"/>
    </source>
</evidence>